<dbReference type="EMBL" id="JPMD01000015">
    <property type="protein sequence ID" value="KEZ87048.1"/>
    <property type="molecule type" value="Genomic_DNA"/>
</dbReference>
<dbReference type="PANTHER" id="PTHR36179">
    <property type="entry name" value="LUD_DOM DOMAIN-CONTAINING PROTEIN"/>
    <property type="match status" value="1"/>
</dbReference>
<sequence>MDNNTLWYMEKRIDRTIKNLNRRNMDGLFVKDKNELITLLKKLIDDNSTVGVGDSMTLFETGVIDFLRKGDYVFLDKYRDGITSEEKKEIYLKNFSANTFMCSTNALTEDGELYNIDGNGSRVAPMLYGPKQVILVAGINKIVKDIEEAEKRVRNYAAPIDARRLNKDTPCTTLGYCVDCKSTNRICNDFTIIRGQFIKNRIKVIIVGEQLGY</sequence>
<dbReference type="eggNOG" id="COG1139">
    <property type="taxonomic scope" value="Bacteria"/>
</dbReference>
<name>A0A084JDL4_9CLOT</name>
<evidence type="ECO:0000313" key="3">
    <source>
        <dbReference type="Proteomes" id="UP000028542"/>
    </source>
</evidence>
<dbReference type="InterPro" id="IPR009501">
    <property type="entry name" value="UCP020269"/>
</dbReference>
<proteinExistence type="predicted"/>
<dbReference type="PIRSF" id="PIRSF020269">
    <property type="entry name" value="DUF1121"/>
    <property type="match status" value="1"/>
</dbReference>
<dbReference type="Pfam" id="PF02589">
    <property type="entry name" value="LUD_dom"/>
    <property type="match status" value="1"/>
</dbReference>
<dbReference type="Proteomes" id="UP000028542">
    <property type="component" value="Unassembled WGS sequence"/>
</dbReference>
<dbReference type="PANTHER" id="PTHR36179:SF2">
    <property type="entry name" value="LUD DOMAIN-CONTAINING PROTEIN"/>
    <property type="match status" value="1"/>
</dbReference>
<keyword evidence="3" id="KW-1185">Reference proteome</keyword>
<feature type="domain" description="LUD" evidence="1">
    <location>
        <begin position="13"/>
        <end position="207"/>
    </location>
</feature>
<protein>
    <submittedName>
        <fullName evidence="2">Membrane protein</fullName>
    </submittedName>
</protein>
<dbReference type="STRING" id="318464.IO99_07310"/>
<dbReference type="InterPro" id="IPR003741">
    <property type="entry name" value="LUD_dom"/>
</dbReference>
<dbReference type="AlphaFoldDB" id="A0A084JDL4"/>
<comment type="caution">
    <text evidence="2">The sequence shown here is derived from an EMBL/GenBank/DDBJ whole genome shotgun (WGS) entry which is preliminary data.</text>
</comment>
<gene>
    <name evidence="2" type="ORF">IO99_07310</name>
</gene>
<reference evidence="2 3" key="1">
    <citation type="submission" date="2014-07" db="EMBL/GenBank/DDBJ databases">
        <title>Draft genome of Clostridium sulfidigenes 113A isolated from sediments associated with methane hydrate from Krishna Godavari basin.</title>
        <authorList>
            <person name="Honkalas V.S."/>
            <person name="Dabir A.P."/>
            <person name="Arora P."/>
            <person name="Dhakephalkar P.K."/>
        </authorList>
    </citation>
    <scope>NUCLEOTIDE SEQUENCE [LARGE SCALE GENOMIC DNA]</scope>
    <source>
        <strain evidence="2 3">113A</strain>
    </source>
</reference>
<accession>A0A084JDL4</accession>
<dbReference type="RefSeq" id="WP_035131765.1">
    <property type="nucleotide sequence ID" value="NZ_JPMD01000015.1"/>
</dbReference>
<evidence type="ECO:0000259" key="1">
    <source>
        <dbReference type="Pfam" id="PF02589"/>
    </source>
</evidence>
<evidence type="ECO:0000313" key="2">
    <source>
        <dbReference type="EMBL" id="KEZ87048.1"/>
    </source>
</evidence>
<organism evidence="2 3">
    <name type="scientific">Clostridium sulfidigenes</name>
    <dbReference type="NCBI Taxonomy" id="318464"/>
    <lineage>
        <taxon>Bacteria</taxon>
        <taxon>Bacillati</taxon>
        <taxon>Bacillota</taxon>
        <taxon>Clostridia</taxon>
        <taxon>Eubacteriales</taxon>
        <taxon>Clostridiaceae</taxon>
        <taxon>Clostridium</taxon>
    </lineage>
</organism>